<evidence type="ECO:0000256" key="5">
    <source>
        <dbReference type="ARBA" id="ARBA00022884"/>
    </source>
</evidence>
<dbReference type="GO" id="GO:0005688">
    <property type="term" value="C:U6 snRNP"/>
    <property type="evidence" value="ECO:0007669"/>
    <property type="project" value="UniProtKB-UniRule"/>
</dbReference>
<comment type="subcellular location">
    <subcellularLocation>
        <location evidence="1 13">Nucleus</location>
    </subcellularLocation>
</comment>
<evidence type="ECO:0000256" key="12">
    <source>
        <dbReference type="ARBA" id="ARBA00067760"/>
    </source>
</evidence>
<dbReference type="CDD" id="cd01727">
    <property type="entry name" value="LSm8"/>
    <property type="match status" value="1"/>
</dbReference>
<keyword evidence="9 13" id="KW-0687">Ribonucleoprotein</keyword>
<dbReference type="PANTHER" id="PTHR15588:SF9">
    <property type="entry name" value="U6 SNRNA-ASSOCIATED SM-LIKE PROTEIN LSM8"/>
    <property type="match status" value="1"/>
</dbReference>
<evidence type="ECO:0000256" key="2">
    <source>
        <dbReference type="ARBA" id="ARBA00006850"/>
    </source>
</evidence>
<evidence type="ECO:0000256" key="11">
    <source>
        <dbReference type="ARBA" id="ARBA00063389"/>
    </source>
</evidence>
<name>A0A1Y3EZ72_9BILA</name>
<comment type="function">
    <text evidence="13">Plays role in pre-mRNA splicing as component of the U4/U6-U5 tri-snRNP complex that is involved in spliceosome assembly, and as component of the precatalytic spliceosome (spliceosome B complex). The heptameric LSM2-8 complex binds specifically to the 3'-terminal U-tract of U6 snRNA.</text>
</comment>
<organism evidence="15 16">
    <name type="scientific">Trichinella nativa</name>
    <dbReference type="NCBI Taxonomy" id="6335"/>
    <lineage>
        <taxon>Eukaryota</taxon>
        <taxon>Metazoa</taxon>
        <taxon>Ecdysozoa</taxon>
        <taxon>Nematoda</taxon>
        <taxon>Enoplea</taxon>
        <taxon>Dorylaimia</taxon>
        <taxon>Trichinellida</taxon>
        <taxon>Trichinellidae</taxon>
        <taxon>Trichinella</taxon>
    </lineage>
</organism>
<dbReference type="FunFam" id="2.30.30.100:FF:000022">
    <property type="entry name" value="U6 snRNA-associated Sm-like protein LSm8"/>
    <property type="match status" value="1"/>
</dbReference>
<evidence type="ECO:0000259" key="14">
    <source>
        <dbReference type="PROSITE" id="PS52002"/>
    </source>
</evidence>
<dbReference type="InterPro" id="IPR034103">
    <property type="entry name" value="Lsm8"/>
</dbReference>
<dbReference type="InterPro" id="IPR001163">
    <property type="entry name" value="Sm_dom_euk/arc"/>
</dbReference>
<dbReference type="GO" id="GO:0046540">
    <property type="term" value="C:U4/U6 x U5 tri-snRNP complex"/>
    <property type="evidence" value="ECO:0007669"/>
    <property type="project" value="UniProtKB-UniRule"/>
</dbReference>
<evidence type="ECO:0000313" key="16">
    <source>
        <dbReference type="Proteomes" id="UP000243006"/>
    </source>
</evidence>
<keyword evidence="8 13" id="KW-0539">Nucleus</keyword>
<evidence type="ECO:0000256" key="8">
    <source>
        <dbReference type="ARBA" id="ARBA00023242"/>
    </source>
</evidence>
<dbReference type="SUPFAM" id="SSF50182">
    <property type="entry name" value="Sm-like ribonucleoproteins"/>
    <property type="match status" value="1"/>
</dbReference>
<protein>
    <recommendedName>
        <fullName evidence="12 13">U6 snRNA-associated Sm-like protein LSm8</fullName>
    </recommendedName>
</protein>
<comment type="subunit">
    <text evidence="11">Component of the precatalytic spliceosome (spliceosome B complex). Component of the U4/U6-U5 tri-snRNP complex, a building block of the precatalytic spliceosome (spliceosome B complex). The U4/U6-U5 tri-snRNP complex is composed of the U4, U6 and U5 snRNAs and at least PRPF3, PRPF4, PRPF6, PRPF8, PRPF31, SNRNP200, TXNL4A, SNRNP40, SNRPB, SNRPD1, SNRPD2, SNRPD3, SNRPE, SNRPF, SNRPG, DDX23, CD2BP2, PPIH, SNU13, EFTUD2, SART1 and USP39, plus LSM2, LSM3, LSM4, LSM5, LSM6, LSM7 and LSM8. LSM2, LSM3, LSM4, LSM5, LSM6, LSM7 and LSM8 form a heptameric, ring-shaped subcomplex (the LSM2-8 complex) that is part of the U4/U6-U5 tri-snRNP complex and the precatalytic spliceosome.</text>
</comment>
<evidence type="ECO:0000256" key="3">
    <source>
        <dbReference type="ARBA" id="ARBA00022664"/>
    </source>
</evidence>
<dbReference type="Pfam" id="PF01423">
    <property type="entry name" value="LSM"/>
    <property type="match status" value="1"/>
</dbReference>
<dbReference type="Proteomes" id="UP000243006">
    <property type="component" value="Unassembled WGS sequence"/>
</dbReference>
<dbReference type="SMART" id="SM00651">
    <property type="entry name" value="Sm"/>
    <property type="match status" value="1"/>
</dbReference>
<feature type="domain" description="Sm" evidence="14">
    <location>
        <begin position="36"/>
        <end position="112"/>
    </location>
</feature>
<dbReference type="PANTHER" id="PTHR15588">
    <property type="entry name" value="LSM1"/>
    <property type="match status" value="1"/>
</dbReference>
<dbReference type="GO" id="GO:0000398">
    <property type="term" value="P:mRNA splicing, via spliceosome"/>
    <property type="evidence" value="ECO:0007669"/>
    <property type="project" value="UniProtKB-UniRule"/>
</dbReference>
<dbReference type="InterPro" id="IPR047575">
    <property type="entry name" value="Sm"/>
</dbReference>
<comment type="function">
    <text evidence="10">Plays a role in pre-mRNA splicing as component of the U4/U6-U5 tri-snRNP complex that is involved in spliceosome assembly, and as component of the precatalytic spliceosome (spliceosome B complex). The heptameric LSM2-8 complex binds specifically to the 3'-terminal U-tract of U6 snRNA.</text>
</comment>
<keyword evidence="7 13" id="KW-0508">mRNA splicing</keyword>
<evidence type="ECO:0000256" key="4">
    <source>
        <dbReference type="ARBA" id="ARBA00022728"/>
    </source>
</evidence>
<dbReference type="PROSITE" id="PS52002">
    <property type="entry name" value="SM"/>
    <property type="match status" value="1"/>
</dbReference>
<evidence type="ECO:0000256" key="7">
    <source>
        <dbReference type="ARBA" id="ARBA00023187"/>
    </source>
</evidence>
<evidence type="ECO:0000256" key="13">
    <source>
        <dbReference type="RuleBase" id="RU365048"/>
    </source>
</evidence>
<keyword evidence="4 13" id="KW-0747">Spliceosome</keyword>
<keyword evidence="3 13" id="KW-0507">mRNA processing</keyword>
<gene>
    <name evidence="13" type="primary">LSM8</name>
    <name evidence="15" type="ORF">D917_06197</name>
</gene>
<dbReference type="Gene3D" id="2.30.30.100">
    <property type="match status" value="1"/>
</dbReference>
<dbReference type="InterPro" id="IPR010920">
    <property type="entry name" value="LSM_dom_sf"/>
</dbReference>
<accession>A0A1Y3EZ72</accession>
<proteinExistence type="inferred from homology"/>
<evidence type="ECO:0000256" key="9">
    <source>
        <dbReference type="ARBA" id="ARBA00023274"/>
    </source>
</evidence>
<evidence type="ECO:0000313" key="15">
    <source>
        <dbReference type="EMBL" id="OUC48368.1"/>
    </source>
</evidence>
<keyword evidence="5 13" id="KW-0694">RNA-binding</keyword>
<dbReference type="GO" id="GO:0071011">
    <property type="term" value="C:precatalytic spliceosome"/>
    <property type="evidence" value="ECO:0007669"/>
    <property type="project" value="TreeGrafter"/>
</dbReference>
<dbReference type="GO" id="GO:0003729">
    <property type="term" value="F:mRNA binding"/>
    <property type="evidence" value="ECO:0007669"/>
    <property type="project" value="TreeGrafter"/>
</dbReference>
<comment type="subunit">
    <text evidence="13">LSm subunits form a heteromer with a doughnut shape.</text>
</comment>
<keyword evidence="6" id="KW-0007">Acetylation</keyword>
<sequence>MCDWLFLSGLLSDQNRSRLVPKGKGMSVQSVVLSAIMAAALEPFLEKLVSIITGDGRHIVGIMKGFDQTINLVLEDSHERVYSMNHGVEQVPLGLYVIRGENIAVVGEIDEDLDKRLDLENIRAHSLAPIWTA</sequence>
<evidence type="ECO:0000256" key="1">
    <source>
        <dbReference type="ARBA" id="ARBA00004123"/>
    </source>
</evidence>
<comment type="similarity">
    <text evidence="2 13">Belongs to the snRNP Sm proteins family.</text>
</comment>
<evidence type="ECO:0000256" key="6">
    <source>
        <dbReference type="ARBA" id="ARBA00022990"/>
    </source>
</evidence>
<evidence type="ECO:0000256" key="10">
    <source>
        <dbReference type="ARBA" id="ARBA00056431"/>
    </source>
</evidence>
<dbReference type="InterPro" id="IPR044642">
    <property type="entry name" value="PTHR15588"/>
</dbReference>
<dbReference type="EMBL" id="LVZM01002820">
    <property type="protein sequence ID" value="OUC48368.1"/>
    <property type="molecule type" value="Genomic_DNA"/>
</dbReference>
<dbReference type="AlphaFoldDB" id="A0A1Y3EZ72"/>
<comment type="caution">
    <text evidence="15">The sequence shown here is derived from an EMBL/GenBank/DDBJ whole genome shotgun (WGS) entry which is preliminary data.</text>
</comment>
<reference evidence="15 16" key="1">
    <citation type="submission" date="2015-04" db="EMBL/GenBank/DDBJ databases">
        <title>Draft genome of the roundworm Trichinella nativa.</title>
        <authorList>
            <person name="Mitreva M."/>
        </authorList>
    </citation>
    <scope>NUCLEOTIDE SEQUENCE [LARGE SCALE GENOMIC DNA]</scope>
    <source>
        <strain evidence="15 16">ISS45</strain>
    </source>
</reference>